<keyword evidence="3" id="KW-1185">Reference proteome</keyword>
<dbReference type="EMBL" id="JAGFBS010000017">
    <property type="protein sequence ID" value="KAG6374761.1"/>
    <property type="molecule type" value="Genomic_DNA"/>
</dbReference>
<proteinExistence type="predicted"/>
<protein>
    <submittedName>
        <fullName evidence="2">Uncharacterized protein</fullName>
    </submittedName>
</protein>
<organism evidence="2 3">
    <name type="scientific">Boletus reticuloceps</name>
    <dbReference type="NCBI Taxonomy" id="495285"/>
    <lineage>
        <taxon>Eukaryota</taxon>
        <taxon>Fungi</taxon>
        <taxon>Dikarya</taxon>
        <taxon>Basidiomycota</taxon>
        <taxon>Agaricomycotina</taxon>
        <taxon>Agaricomycetes</taxon>
        <taxon>Agaricomycetidae</taxon>
        <taxon>Boletales</taxon>
        <taxon>Boletineae</taxon>
        <taxon>Boletaceae</taxon>
        <taxon>Boletoideae</taxon>
        <taxon>Boletus</taxon>
    </lineage>
</organism>
<evidence type="ECO:0000313" key="2">
    <source>
        <dbReference type="EMBL" id="KAG6374761.1"/>
    </source>
</evidence>
<evidence type="ECO:0000313" key="3">
    <source>
        <dbReference type="Proteomes" id="UP000683000"/>
    </source>
</evidence>
<keyword evidence="1" id="KW-0472">Membrane</keyword>
<evidence type="ECO:0000256" key="1">
    <source>
        <dbReference type="SAM" id="Phobius"/>
    </source>
</evidence>
<dbReference type="Proteomes" id="UP000683000">
    <property type="component" value="Unassembled WGS sequence"/>
</dbReference>
<keyword evidence="1" id="KW-1133">Transmembrane helix</keyword>
<feature type="transmembrane region" description="Helical" evidence="1">
    <location>
        <begin position="12"/>
        <end position="36"/>
    </location>
</feature>
<gene>
    <name evidence="2" type="ORF">JVT61DRAFT_4137</name>
</gene>
<sequence length="106" mass="12105">MYNNLTYEWANTLFALISVAMIPIPFVSTVCFFFLVEMCYLLTPLPPLLFFPSCQTHFGAYHYLHALGQILFVYGAAIRKRSQVSRKILALQEEKPAPETKQANEA</sequence>
<reference evidence="2" key="1">
    <citation type="submission" date="2021-03" db="EMBL/GenBank/DDBJ databases">
        <title>Evolutionary innovations through gain and loss of genes in the ectomycorrhizal Boletales.</title>
        <authorList>
            <person name="Wu G."/>
            <person name="Miyauchi S."/>
            <person name="Morin E."/>
            <person name="Yang Z.-L."/>
            <person name="Xu J."/>
            <person name="Martin F.M."/>
        </authorList>
    </citation>
    <scope>NUCLEOTIDE SEQUENCE</scope>
    <source>
        <strain evidence="2">BR01</strain>
    </source>
</reference>
<feature type="transmembrane region" description="Helical" evidence="1">
    <location>
        <begin position="56"/>
        <end position="77"/>
    </location>
</feature>
<keyword evidence="1" id="KW-0812">Transmembrane</keyword>
<accession>A0A8I3A7N8</accession>
<comment type="caution">
    <text evidence="2">The sequence shown here is derived from an EMBL/GenBank/DDBJ whole genome shotgun (WGS) entry which is preliminary data.</text>
</comment>
<dbReference type="AlphaFoldDB" id="A0A8I3A7N8"/>
<name>A0A8I3A7N8_9AGAM</name>